<evidence type="ECO:0000256" key="3">
    <source>
        <dbReference type="ARBA" id="ARBA00022692"/>
    </source>
</evidence>
<dbReference type="InterPro" id="IPR045214">
    <property type="entry name" value="Surf1/Surf4"/>
</dbReference>
<gene>
    <name evidence="7" type="ORF">QC820_07515</name>
</gene>
<evidence type="ECO:0000256" key="6">
    <source>
        <dbReference type="RuleBase" id="RU363076"/>
    </source>
</evidence>
<dbReference type="CDD" id="cd06662">
    <property type="entry name" value="SURF1"/>
    <property type="match status" value="1"/>
</dbReference>
<keyword evidence="3 6" id="KW-0812">Transmembrane</keyword>
<evidence type="ECO:0000256" key="2">
    <source>
        <dbReference type="ARBA" id="ARBA00007165"/>
    </source>
</evidence>
<dbReference type="RefSeq" id="WP_309636398.1">
    <property type="nucleotide sequence ID" value="NZ_JARWAL010000005.1"/>
</dbReference>
<comment type="caution">
    <text evidence="7">The sequence shown here is derived from an EMBL/GenBank/DDBJ whole genome shotgun (WGS) entry which is preliminary data.</text>
</comment>
<dbReference type="Pfam" id="PF02104">
    <property type="entry name" value="SURF1"/>
    <property type="match status" value="1"/>
</dbReference>
<protein>
    <recommendedName>
        <fullName evidence="6">SURF1-like protein</fullName>
    </recommendedName>
</protein>
<feature type="transmembrane region" description="Helical" evidence="6">
    <location>
        <begin position="205"/>
        <end position="226"/>
    </location>
</feature>
<organism evidence="7 8">
    <name type="scientific">Halomonas mongoliensis</name>
    <dbReference type="NCBI Taxonomy" id="321265"/>
    <lineage>
        <taxon>Bacteria</taxon>
        <taxon>Pseudomonadati</taxon>
        <taxon>Pseudomonadota</taxon>
        <taxon>Gammaproteobacteria</taxon>
        <taxon>Oceanospirillales</taxon>
        <taxon>Halomonadaceae</taxon>
        <taxon>Halomonas</taxon>
    </lineage>
</organism>
<sequence>MGDSVGDTSRQHARRGRWRQRLWWALWGPLVLLGLWLGAWQWERAGEKRDYLAALESAPHLEAPREVPPDGSRLTLSGEYLPELTLFLDNRVLEGRHGVAPLTPLRTDDGRLWLVQRGFLASGAGRETPEVATPEGSVTLEGRWQSAGSGTPLFGPNREGQRLQRIELTVWEEAFAHQGWLHLEAGPGHLTPWWSPSVMPPSRHLGYAVQWWGLALAALAMMLIGGRRLAQDARHREVQDALSKPGGESHE</sequence>
<keyword evidence="5 6" id="KW-0472">Membrane</keyword>
<dbReference type="InterPro" id="IPR002994">
    <property type="entry name" value="Surf1/Shy1"/>
</dbReference>
<comment type="subcellular location">
    <subcellularLocation>
        <location evidence="6">Cell membrane</location>
        <topology evidence="6">Multi-pass membrane protein</topology>
    </subcellularLocation>
    <subcellularLocation>
        <location evidence="1">Membrane</location>
    </subcellularLocation>
</comment>
<dbReference type="PROSITE" id="PS50895">
    <property type="entry name" value="SURF1"/>
    <property type="match status" value="1"/>
</dbReference>
<keyword evidence="8" id="KW-1185">Reference proteome</keyword>
<feature type="transmembrane region" description="Helical" evidence="6">
    <location>
        <begin position="21"/>
        <end position="42"/>
    </location>
</feature>
<dbReference type="Proteomes" id="UP001252270">
    <property type="component" value="Unassembled WGS sequence"/>
</dbReference>
<proteinExistence type="inferred from homology"/>
<reference evidence="7 8" key="1">
    <citation type="submission" date="2023-04" db="EMBL/GenBank/DDBJ databases">
        <title>A long-awaited taxogenomic arrangement of the family Halomonadaceae.</title>
        <authorList>
            <person name="De La Haba R."/>
            <person name="Chuvochina M."/>
            <person name="Wittouck S."/>
            <person name="Arahal D.R."/>
            <person name="Sanchez-Porro C."/>
            <person name="Hugenholtz P."/>
            <person name="Ventosa A."/>
        </authorList>
    </citation>
    <scope>NUCLEOTIDE SEQUENCE [LARGE SCALE GENOMIC DNA]</scope>
    <source>
        <strain evidence="7 8">DSM 17332</strain>
    </source>
</reference>
<evidence type="ECO:0000256" key="5">
    <source>
        <dbReference type="ARBA" id="ARBA00023136"/>
    </source>
</evidence>
<evidence type="ECO:0000313" key="7">
    <source>
        <dbReference type="EMBL" id="MDR5892663.1"/>
    </source>
</evidence>
<name>A0ABU1GMJ7_9GAMM</name>
<evidence type="ECO:0000256" key="1">
    <source>
        <dbReference type="ARBA" id="ARBA00004370"/>
    </source>
</evidence>
<evidence type="ECO:0000256" key="4">
    <source>
        <dbReference type="ARBA" id="ARBA00022989"/>
    </source>
</evidence>
<keyword evidence="4 6" id="KW-1133">Transmembrane helix</keyword>
<dbReference type="PANTHER" id="PTHR23427">
    <property type="entry name" value="SURFEIT LOCUS PROTEIN"/>
    <property type="match status" value="1"/>
</dbReference>
<dbReference type="EMBL" id="JARWAL010000005">
    <property type="protein sequence ID" value="MDR5892663.1"/>
    <property type="molecule type" value="Genomic_DNA"/>
</dbReference>
<dbReference type="PANTHER" id="PTHR23427:SF2">
    <property type="entry name" value="SURFEIT LOCUS PROTEIN 1"/>
    <property type="match status" value="1"/>
</dbReference>
<keyword evidence="6" id="KW-1003">Cell membrane</keyword>
<comment type="similarity">
    <text evidence="2 6">Belongs to the SURF1 family.</text>
</comment>
<accession>A0ABU1GMJ7</accession>
<evidence type="ECO:0000313" key="8">
    <source>
        <dbReference type="Proteomes" id="UP001252270"/>
    </source>
</evidence>